<dbReference type="Proteomes" id="UP000197361">
    <property type="component" value="Unassembled WGS sequence"/>
</dbReference>
<dbReference type="EMBL" id="NISK01000001">
    <property type="protein sequence ID" value="OWQ98662.1"/>
    <property type="molecule type" value="Genomic_DNA"/>
</dbReference>
<keyword evidence="1" id="KW-1277">Toxin-antitoxin system</keyword>
<proteinExistence type="predicted"/>
<evidence type="ECO:0000256" key="2">
    <source>
        <dbReference type="ARBA" id="ARBA00022679"/>
    </source>
</evidence>
<dbReference type="CDD" id="cd04301">
    <property type="entry name" value="NAT_SF"/>
    <property type="match status" value="1"/>
</dbReference>
<dbReference type="GO" id="GO:0016746">
    <property type="term" value="F:acyltransferase activity"/>
    <property type="evidence" value="ECO:0007669"/>
    <property type="project" value="UniProtKB-KW"/>
</dbReference>
<evidence type="ECO:0000256" key="1">
    <source>
        <dbReference type="ARBA" id="ARBA00022649"/>
    </source>
</evidence>
<dbReference type="AlphaFoldDB" id="A0A246JZH3"/>
<gene>
    <name evidence="4" type="ORF">CDQ92_00060</name>
</gene>
<dbReference type="PANTHER" id="PTHR36449:SF1">
    <property type="entry name" value="ACETYLTRANSFERASE"/>
    <property type="match status" value="1"/>
</dbReference>
<reference evidence="4 5" key="1">
    <citation type="journal article" date="2010" name="Int. J. Syst. Evol. Microbiol.">
        <title>Sphingopyxis bauzanensis sp. nov., a psychrophilic bacterium isolated from soil.</title>
        <authorList>
            <person name="Zhang D.C."/>
            <person name="Liu H.C."/>
            <person name="Xin Y.H."/>
            <person name="Zhou Y.G."/>
            <person name="Schinner F."/>
            <person name="Margesin R."/>
        </authorList>
    </citation>
    <scope>NUCLEOTIDE SEQUENCE [LARGE SCALE GENOMIC DNA]</scope>
    <source>
        <strain evidence="4 5">DSM 22271</strain>
    </source>
</reference>
<name>A0A246JZH3_9SPHN</name>
<dbReference type="RefSeq" id="WP_088438984.1">
    <property type="nucleotide sequence ID" value="NZ_BMMC01000020.1"/>
</dbReference>
<evidence type="ECO:0000313" key="4">
    <source>
        <dbReference type="EMBL" id="OWQ98662.1"/>
    </source>
</evidence>
<dbReference type="OrthoDB" id="9793394at2"/>
<dbReference type="PANTHER" id="PTHR36449">
    <property type="entry name" value="ACETYLTRANSFERASE-RELATED"/>
    <property type="match status" value="1"/>
</dbReference>
<organism evidence="4 5">
    <name type="scientific">Sphingopyxis bauzanensis</name>
    <dbReference type="NCBI Taxonomy" id="651663"/>
    <lineage>
        <taxon>Bacteria</taxon>
        <taxon>Pseudomonadati</taxon>
        <taxon>Pseudomonadota</taxon>
        <taxon>Alphaproteobacteria</taxon>
        <taxon>Sphingomonadales</taxon>
        <taxon>Sphingomonadaceae</taxon>
        <taxon>Sphingopyxis</taxon>
    </lineage>
</organism>
<keyword evidence="5" id="KW-1185">Reference proteome</keyword>
<protein>
    <submittedName>
        <fullName evidence="4">GNAT family N-acetyltransferase</fullName>
    </submittedName>
</protein>
<comment type="caution">
    <text evidence="4">The sequence shown here is derived from an EMBL/GenBank/DDBJ whole genome shotgun (WGS) entry which is preliminary data.</text>
</comment>
<evidence type="ECO:0000256" key="3">
    <source>
        <dbReference type="ARBA" id="ARBA00023315"/>
    </source>
</evidence>
<sequence length="182" mass="19919">MTVEPAGTKYIIEPLDPSKHDRGAFSCGIEQVDNYFRKTANKLAKSDNVRVHCMVGSSGQVIGFTAINAHSVHFSKLPDRFARNRPSHGQIPAAYISMIGVDKQSQGQGFGGDLLVDCLKRIALAARAVGIRMILLDVLDCGDAELVERRRRLYMGYGFNSLPANALRMFLPVADVEALIAQ</sequence>
<keyword evidence="3" id="KW-0012">Acyltransferase</keyword>
<dbReference type="InterPro" id="IPR016181">
    <property type="entry name" value="Acyl_CoA_acyltransferase"/>
</dbReference>
<dbReference type="SUPFAM" id="SSF55729">
    <property type="entry name" value="Acyl-CoA N-acyltransferases (Nat)"/>
    <property type="match status" value="1"/>
</dbReference>
<evidence type="ECO:0000313" key="5">
    <source>
        <dbReference type="Proteomes" id="UP000197361"/>
    </source>
</evidence>
<dbReference type="Gene3D" id="3.40.630.30">
    <property type="match status" value="1"/>
</dbReference>
<accession>A0A246JZH3</accession>
<keyword evidence="2 4" id="KW-0808">Transferase</keyword>